<dbReference type="InterPro" id="IPR027417">
    <property type="entry name" value="P-loop_NTPase"/>
</dbReference>
<dbReference type="InterPro" id="IPR003593">
    <property type="entry name" value="AAA+_ATPase"/>
</dbReference>
<dbReference type="InterPro" id="IPR003439">
    <property type="entry name" value="ABC_transporter-like_ATP-bd"/>
</dbReference>
<evidence type="ECO:0000256" key="4">
    <source>
        <dbReference type="ARBA" id="ARBA00022840"/>
    </source>
</evidence>
<evidence type="ECO:0000259" key="6">
    <source>
        <dbReference type="PROSITE" id="PS50893"/>
    </source>
</evidence>
<gene>
    <name evidence="7" type="ORF">ACFP0N_13325</name>
</gene>
<keyword evidence="4 7" id="KW-0067">ATP-binding</keyword>
<dbReference type="SUPFAM" id="SSF52540">
    <property type="entry name" value="P-loop containing nucleoside triphosphate hydrolases"/>
    <property type="match status" value="1"/>
</dbReference>
<keyword evidence="8" id="KW-1185">Reference proteome</keyword>
<reference evidence="8" key="1">
    <citation type="journal article" date="2019" name="Int. J. Syst. Evol. Microbiol.">
        <title>The Global Catalogue of Microorganisms (GCM) 10K type strain sequencing project: providing services to taxonomists for standard genome sequencing and annotation.</title>
        <authorList>
            <consortium name="The Broad Institute Genomics Platform"/>
            <consortium name="The Broad Institute Genome Sequencing Center for Infectious Disease"/>
            <person name="Wu L."/>
            <person name="Ma J."/>
        </authorList>
    </citation>
    <scope>NUCLEOTIDE SEQUENCE [LARGE SCALE GENOMIC DNA]</scope>
    <source>
        <strain evidence="8">CGMCC 4.1469</strain>
    </source>
</reference>
<dbReference type="EMBL" id="JBHSOD010000013">
    <property type="protein sequence ID" value="MFC5885951.1"/>
    <property type="molecule type" value="Genomic_DNA"/>
</dbReference>
<dbReference type="PANTHER" id="PTHR42711">
    <property type="entry name" value="ABC TRANSPORTER ATP-BINDING PROTEIN"/>
    <property type="match status" value="1"/>
</dbReference>
<evidence type="ECO:0000256" key="2">
    <source>
        <dbReference type="ARBA" id="ARBA00022448"/>
    </source>
</evidence>
<dbReference type="SMART" id="SM00382">
    <property type="entry name" value="AAA"/>
    <property type="match status" value="1"/>
</dbReference>
<feature type="domain" description="ABC transporter" evidence="6">
    <location>
        <begin position="6"/>
        <end position="229"/>
    </location>
</feature>
<keyword evidence="5" id="KW-0046">Antibiotic resistance</keyword>
<evidence type="ECO:0000256" key="3">
    <source>
        <dbReference type="ARBA" id="ARBA00022741"/>
    </source>
</evidence>
<dbReference type="GO" id="GO:0005524">
    <property type="term" value="F:ATP binding"/>
    <property type="evidence" value="ECO:0007669"/>
    <property type="project" value="UniProtKB-KW"/>
</dbReference>
<dbReference type="Proteomes" id="UP001596067">
    <property type="component" value="Unassembled WGS sequence"/>
</dbReference>
<protein>
    <submittedName>
        <fullName evidence="7">ABC transporter ATP-binding protein</fullName>
    </submittedName>
</protein>
<dbReference type="PANTHER" id="PTHR42711:SF17">
    <property type="entry name" value="ABC TRANSPORTER ATP-BINDING PROTEIN"/>
    <property type="match status" value="1"/>
</dbReference>
<dbReference type="CDD" id="cd03230">
    <property type="entry name" value="ABC_DR_subfamily_A"/>
    <property type="match status" value="1"/>
</dbReference>
<comment type="subcellular location">
    <subcellularLocation>
        <location evidence="1">Cell membrane</location>
        <topology evidence="1">Peripheral membrane protein</topology>
    </subcellularLocation>
</comment>
<evidence type="ECO:0000313" key="8">
    <source>
        <dbReference type="Proteomes" id="UP001596067"/>
    </source>
</evidence>
<name>A0ABW1EXY9_9ACTN</name>
<organism evidence="7 8">
    <name type="scientific">Kitasatospora aburaviensis</name>
    <dbReference type="NCBI Taxonomy" id="67265"/>
    <lineage>
        <taxon>Bacteria</taxon>
        <taxon>Bacillati</taxon>
        <taxon>Actinomycetota</taxon>
        <taxon>Actinomycetes</taxon>
        <taxon>Kitasatosporales</taxon>
        <taxon>Streptomycetaceae</taxon>
        <taxon>Kitasatospora</taxon>
    </lineage>
</organism>
<keyword evidence="3" id="KW-0547">Nucleotide-binding</keyword>
<keyword evidence="2" id="KW-0813">Transport</keyword>
<dbReference type="Gene3D" id="3.40.50.300">
    <property type="entry name" value="P-loop containing nucleotide triphosphate hydrolases"/>
    <property type="match status" value="1"/>
</dbReference>
<comment type="caution">
    <text evidence="7">The sequence shown here is derived from an EMBL/GenBank/DDBJ whole genome shotgun (WGS) entry which is preliminary data.</text>
</comment>
<evidence type="ECO:0000256" key="5">
    <source>
        <dbReference type="ARBA" id="ARBA00023251"/>
    </source>
</evidence>
<dbReference type="Pfam" id="PF00005">
    <property type="entry name" value="ABC_tran"/>
    <property type="match status" value="1"/>
</dbReference>
<dbReference type="PROSITE" id="PS50893">
    <property type="entry name" value="ABC_TRANSPORTER_2"/>
    <property type="match status" value="1"/>
</dbReference>
<dbReference type="RefSeq" id="WP_313765391.1">
    <property type="nucleotide sequence ID" value="NZ_BAAAVH010000002.1"/>
</dbReference>
<sequence>MGTEVAAFRNVSKSYGRVRAVDGLDLVLRPGETVALLGPNGAGKSSSLDLLLGLREPDHGTVELFGGAPRAAIAAGRVGAMLQSGGLMADVKVRELVRLACDVHPRGRAVGEVLADAGITELAERRVDRLSGGQEQRVRFALAIAGANDLIVLDEPTTGMDVSVRKAFWASMRAQADVGRTVLFATHYLEEADSIADRVLVLHRGRLIADGSSAEIKAKAGARRITFELHDADGPFDDSALRALPGVLALDVTARVPGVRTVRIRTADADAGVAGLYRAGLYPRGLEVTGLGLEQAFLTITGEQDAADSSEFATEAAR</sequence>
<evidence type="ECO:0000256" key="1">
    <source>
        <dbReference type="ARBA" id="ARBA00004202"/>
    </source>
</evidence>
<dbReference type="InterPro" id="IPR050763">
    <property type="entry name" value="ABC_transporter_ATP-binding"/>
</dbReference>
<proteinExistence type="predicted"/>
<evidence type="ECO:0000313" key="7">
    <source>
        <dbReference type="EMBL" id="MFC5885951.1"/>
    </source>
</evidence>
<accession>A0ABW1EXY9</accession>